<organism evidence="1 2">
    <name type="scientific">Pelagibacter ubique</name>
    <dbReference type="NCBI Taxonomy" id="198252"/>
    <lineage>
        <taxon>Bacteria</taxon>
        <taxon>Pseudomonadati</taxon>
        <taxon>Pseudomonadota</taxon>
        <taxon>Alphaproteobacteria</taxon>
        <taxon>Candidatus Pelagibacterales</taxon>
        <taxon>Candidatus Pelagibacteraceae</taxon>
        <taxon>Candidatus Pelagibacter</taxon>
    </lineage>
</organism>
<evidence type="ECO:0000313" key="1">
    <source>
        <dbReference type="EMBL" id="NMN67759.1"/>
    </source>
</evidence>
<name>A0ABX1T2R0_PELUQ</name>
<dbReference type="RefSeq" id="WP_169036266.1">
    <property type="nucleotide sequence ID" value="NZ_LANA01000002.1"/>
</dbReference>
<dbReference type="Gene3D" id="2.60.120.620">
    <property type="entry name" value="q2cbj1_9rhob like domain"/>
    <property type="match status" value="1"/>
</dbReference>
<dbReference type="Proteomes" id="UP001166004">
    <property type="component" value="Unassembled WGS sequence"/>
</dbReference>
<protein>
    <submittedName>
        <fullName evidence="1">Uncharacterized protein (TIGR02466 family)</fullName>
    </submittedName>
</protein>
<accession>A0ABX1T2R0</accession>
<evidence type="ECO:0000313" key="2">
    <source>
        <dbReference type="Proteomes" id="UP001166004"/>
    </source>
</evidence>
<keyword evidence="2" id="KW-1185">Reference proteome</keyword>
<gene>
    <name evidence="1" type="ORF">VP91_00009080</name>
</gene>
<dbReference type="InterPro" id="IPR012668">
    <property type="entry name" value="CHP02466"/>
</dbReference>
<reference evidence="1 2" key="1">
    <citation type="submission" date="2019-07" db="EMBL/GenBank/DDBJ databases">
        <title>SAR11 Genome Evolution.</title>
        <authorList>
            <person name="Giovannoni S."/>
        </authorList>
    </citation>
    <scope>NUCLEOTIDE SEQUENCE [LARGE SCALE GENOMIC DNA]</scope>
    <source>
        <strain evidence="1 2">HTCC9565</strain>
    </source>
</reference>
<proteinExistence type="predicted"/>
<dbReference type="Pfam" id="PF13759">
    <property type="entry name" value="2OG-FeII_Oxy_5"/>
    <property type="match status" value="1"/>
</dbReference>
<sequence>MKTLRAFGPTLGKGKLSRKFITTINSQIERSILTKNNDYSSKLASQIKNEIKISNSFVKKKLSKELIINIKTYLKDSEIHNIEEIKIINLWVVRQLKNEYNPIHYHDGQLSGVGYLKIPKNMNQNQIVKNKKIKTNGTIDFINGQRGFLSKSIYNLNPKVGDLLLFPNYLMHTAYPFNINGERRSFSFNVKIIFKK</sequence>
<comment type="caution">
    <text evidence="1">The sequence shown here is derived from an EMBL/GenBank/DDBJ whole genome shotgun (WGS) entry which is preliminary data.</text>
</comment>
<dbReference type="EMBL" id="LANA01000002">
    <property type="protein sequence ID" value="NMN67759.1"/>
    <property type="molecule type" value="Genomic_DNA"/>
</dbReference>